<keyword evidence="1" id="KW-1133">Transmembrane helix</keyword>
<feature type="domain" description="HTH luxR-type" evidence="2">
    <location>
        <begin position="104"/>
        <end position="169"/>
    </location>
</feature>
<reference evidence="3 4" key="2">
    <citation type="submission" date="2020-03" db="EMBL/GenBank/DDBJ databases">
        <title>Kangsaoukella pontilimi gen. nov., sp. nov., a new member of the family Rhodobacteraceae isolated from a tidal mudflat.</title>
        <authorList>
            <person name="Kim I.S."/>
        </authorList>
    </citation>
    <scope>NUCLEOTIDE SEQUENCE [LARGE SCALE GENOMIC DNA]</scope>
    <source>
        <strain evidence="3 4">GH1-50</strain>
    </source>
</reference>
<dbReference type="Proteomes" id="UP000480350">
    <property type="component" value="Unassembled WGS sequence"/>
</dbReference>
<keyword evidence="1" id="KW-0812">Transmembrane</keyword>
<proteinExistence type="predicted"/>
<dbReference type="PROSITE" id="PS50043">
    <property type="entry name" value="HTH_LUXR_2"/>
    <property type="match status" value="1"/>
</dbReference>
<feature type="transmembrane region" description="Helical" evidence="1">
    <location>
        <begin position="20"/>
        <end position="45"/>
    </location>
</feature>
<organism evidence="3 4">
    <name type="scientific">Kangsaoukella pontilimi</name>
    <dbReference type="NCBI Taxonomy" id="2691042"/>
    <lineage>
        <taxon>Bacteria</taxon>
        <taxon>Pseudomonadati</taxon>
        <taxon>Pseudomonadota</taxon>
        <taxon>Alphaproteobacteria</taxon>
        <taxon>Rhodobacterales</taxon>
        <taxon>Paracoccaceae</taxon>
        <taxon>Kangsaoukella</taxon>
    </lineage>
</organism>
<dbReference type="RefSeq" id="WP_160764535.1">
    <property type="nucleotide sequence ID" value="NZ_WUPT01000002.1"/>
</dbReference>
<evidence type="ECO:0000259" key="2">
    <source>
        <dbReference type="PROSITE" id="PS50043"/>
    </source>
</evidence>
<dbReference type="GO" id="GO:0003677">
    <property type="term" value="F:DNA binding"/>
    <property type="evidence" value="ECO:0007669"/>
    <property type="project" value="InterPro"/>
</dbReference>
<evidence type="ECO:0000313" key="4">
    <source>
        <dbReference type="Proteomes" id="UP000480350"/>
    </source>
</evidence>
<keyword evidence="1" id="KW-0472">Membrane</keyword>
<dbReference type="CDD" id="cd06170">
    <property type="entry name" value="LuxR_C_like"/>
    <property type="match status" value="1"/>
</dbReference>
<dbReference type="Pfam" id="PF00196">
    <property type="entry name" value="GerE"/>
    <property type="match status" value="1"/>
</dbReference>
<dbReference type="AlphaFoldDB" id="A0A7C9IIZ7"/>
<reference evidence="3 4" key="1">
    <citation type="submission" date="2019-12" db="EMBL/GenBank/DDBJ databases">
        <authorList>
            <person name="Lee S.D."/>
        </authorList>
    </citation>
    <scope>NUCLEOTIDE SEQUENCE [LARGE SCALE GENOMIC DNA]</scope>
    <source>
        <strain evidence="3 4">GH1-50</strain>
    </source>
</reference>
<dbReference type="SMART" id="SM00421">
    <property type="entry name" value="HTH_LUXR"/>
    <property type="match status" value="1"/>
</dbReference>
<comment type="caution">
    <text evidence="3">The sequence shown here is derived from an EMBL/GenBank/DDBJ whole genome shotgun (WGS) entry which is preliminary data.</text>
</comment>
<name>A0A7C9IIZ7_9RHOB</name>
<gene>
    <name evidence="3" type="ORF">GQ651_12260</name>
</gene>
<dbReference type="EMBL" id="WUPT01000002">
    <property type="protein sequence ID" value="MXQ08622.1"/>
    <property type="molecule type" value="Genomic_DNA"/>
</dbReference>
<dbReference type="GO" id="GO:0006355">
    <property type="term" value="P:regulation of DNA-templated transcription"/>
    <property type="evidence" value="ECO:0007669"/>
    <property type="project" value="InterPro"/>
</dbReference>
<sequence>MRRGADGIRATGRSRRKYVLGAVLVLQALCAVFFVGQILISVLGLPIAPIDWQLYELIEIGAAIGLTVGVAVGVIALRQAQARSARAEKSLRQARSAFQTVLEEHFDQWGLTPAERDVALFAIKGFSTNDIADLRGVSDGTIKAQTAAIYRKAGVSGRAQLLSVFIDDLVADEGPVPDKPASKTAGDHSSAA</sequence>
<dbReference type="Gene3D" id="1.10.10.10">
    <property type="entry name" value="Winged helix-like DNA-binding domain superfamily/Winged helix DNA-binding domain"/>
    <property type="match status" value="1"/>
</dbReference>
<protein>
    <submittedName>
        <fullName evidence="3">Helix-turn-helix transcriptional regulator</fullName>
    </submittedName>
</protein>
<dbReference type="InterPro" id="IPR016032">
    <property type="entry name" value="Sig_transdc_resp-reg_C-effctor"/>
</dbReference>
<dbReference type="SUPFAM" id="SSF46894">
    <property type="entry name" value="C-terminal effector domain of the bipartite response regulators"/>
    <property type="match status" value="1"/>
</dbReference>
<evidence type="ECO:0000313" key="3">
    <source>
        <dbReference type="EMBL" id="MXQ08622.1"/>
    </source>
</evidence>
<dbReference type="InterPro" id="IPR036388">
    <property type="entry name" value="WH-like_DNA-bd_sf"/>
</dbReference>
<keyword evidence="4" id="KW-1185">Reference proteome</keyword>
<feature type="transmembrane region" description="Helical" evidence="1">
    <location>
        <begin position="57"/>
        <end position="77"/>
    </location>
</feature>
<dbReference type="InterPro" id="IPR000792">
    <property type="entry name" value="Tscrpt_reg_LuxR_C"/>
</dbReference>
<evidence type="ECO:0000256" key="1">
    <source>
        <dbReference type="SAM" id="Phobius"/>
    </source>
</evidence>
<accession>A0A7C9IIZ7</accession>